<dbReference type="Proteomes" id="UP000823619">
    <property type="component" value="Unassembled WGS sequence"/>
</dbReference>
<keyword evidence="2" id="KW-0732">Signal</keyword>
<evidence type="ECO:0000256" key="2">
    <source>
        <dbReference type="SAM" id="SignalP"/>
    </source>
</evidence>
<accession>A0A9D9HCK2</accession>
<dbReference type="EMBL" id="JADIMO010000122">
    <property type="protein sequence ID" value="MBO8445919.1"/>
    <property type="molecule type" value="Genomic_DNA"/>
</dbReference>
<dbReference type="SUPFAM" id="SSF51126">
    <property type="entry name" value="Pectin lyase-like"/>
    <property type="match status" value="1"/>
</dbReference>
<dbReference type="Pfam" id="PF16378">
    <property type="entry name" value="DUF4988"/>
    <property type="match status" value="1"/>
</dbReference>
<name>A0A9D9HCK2_9BACT</name>
<proteinExistence type="predicted"/>
<evidence type="ECO:0000313" key="5">
    <source>
        <dbReference type="EMBL" id="MBO8445919.1"/>
    </source>
</evidence>
<organism evidence="5 6">
    <name type="scientific">Candidatus Cryptobacteroides merdavium</name>
    <dbReference type="NCBI Taxonomy" id="2840769"/>
    <lineage>
        <taxon>Bacteria</taxon>
        <taxon>Pseudomonadati</taxon>
        <taxon>Bacteroidota</taxon>
        <taxon>Bacteroidia</taxon>
        <taxon>Bacteroidales</taxon>
        <taxon>Candidatus Cryptobacteroides</taxon>
    </lineage>
</organism>
<evidence type="ECO:0000256" key="1">
    <source>
        <dbReference type="SAM" id="Coils"/>
    </source>
</evidence>
<reference evidence="5" key="2">
    <citation type="journal article" date="2021" name="PeerJ">
        <title>Extensive microbial diversity within the chicken gut microbiome revealed by metagenomics and culture.</title>
        <authorList>
            <person name="Gilroy R."/>
            <person name="Ravi A."/>
            <person name="Getino M."/>
            <person name="Pursley I."/>
            <person name="Horton D.L."/>
            <person name="Alikhan N.F."/>
            <person name="Baker D."/>
            <person name="Gharbi K."/>
            <person name="Hall N."/>
            <person name="Watson M."/>
            <person name="Adriaenssens E.M."/>
            <person name="Foster-Nyarko E."/>
            <person name="Jarju S."/>
            <person name="Secka A."/>
            <person name="Antonio M."/>
            <person name="Oren A."/>
            <person name="Chaudhuri R.R."/>
            <person name="La Ragione R."/>
            <person name="Hildebrand F."/>
            <person name="Pallen M.J."/>
        </authorList>
    </citation>
    <scope>NUCLEOTIDE SEQUENCE</scope>
    <source>
        <strain evidence="5">D5-748</strain>
    </source>
</reference>
<dbReference type="Pfam" id="PF16315">
    <property type="entry name" value="DUF4955"/>
    <property type="match status" value="1"/>
</dbReference>
<dbReference type="PROSITE" id="PS51257">
    <property type="entry name" value="PROKAR_LIPOPROTEIN"/>
    <property type="match status" value="1"/>
</dbReference>
<evidence type="ECO:0000259" key="3">
    <source>
        <dbReference type="Pfam" id="PF16315"/>
    </source>
</evidence>
<feature type="chain" id="PRO_5039239982" evidence="2">
    <location>
        <begin position="20"/>
        <end position="852"/>
    </location>
</feature>
<dbReference type="InterPro" id="IPR032532">
    <property type="entry name" value="DUF4955"/>
</dbReference>
<feature type="domain" description="DUF4988" evidence="4">
    <location>
        <begin position="26"/>
        <end position="197"/>
    </location>
</feature>
<comment type="caution">
    <text evidence="5">The sequence shown here is derived from an EMBL/GenBank/DDBJ whole genome shotgun (WGS) entry which is preliminary data.</text>
</comment>
<protein>
    <submittedName>
        <fullName evidence="5">DUF4955 domain-containing protein</fullName>
    </submittedName>
</protein>
<keyword evidence="1" id="KW-0175">Coiled coil</keyword>
<gene>
    <name evidence="5" type="ORF">IAC23_09580</name>
</gene>
<feature type="signal peptide" evidence="2">
    <location>
        <begin position="1"/>
        <end position="19"/>
    </location>
</feature>
<dbReference type="Gene3D" id="2.160.20.10">
    <property type="entry name" value="Single-stranded right-handed beta-helix, Pectin lyase-like"/>
    <property type="match status" value="1"/>
</dbReference>
<feature type="coiled-coil region" evidence="1">
    <location>
        <begin position="21"/>
        <end position="48"/>
    </location>
</feature>
<dbReference type="AlphaFoldDB" id="A0A9D9HCK2"/>
<evidence type="ECO:0000259" key="4">
    <source>
        <dbReference type="Pfam" id="PF16378"/>
    </source>
</evidence>
<sequence>MKHKIISLLAACMSVTACMDTSQLESDLSGLEDRVAALEATVSQVNSNIIAIQAVLDDAISILGCTEREDGTGYDLELSDGTTASIYAGKDGKGITPVIGIDEDGNWTVQIGNGEPGIIEGSSNAFGEDAVVPQVRVSSDGIWQISTDEGSSWQDITDNEGNPVYASSSDLTDSFFTDVEYDEASGTLKITLADGRDVELQVLDILTMEISGFNEGRETILLNESLHFQVKFSDDVAEAFCKCPDGWRVQITETDEGHEIIVTGPSSGTAGEYEVKVYLQSENMFLRVYALTFVLNPVSLDEAACTEWNEFISEDEDNVLLDFSYAGYMHGETAPPEVTIMESGGRYIASNGYTAYNITDYGAVADDDVSDREAFISLLSDVFGNPELNQNGTQLTFPHNNAPRNAVIYFPEGEFILHTADDDVNGISQSLVIRGSNYILKGAGRDKTNLVMADPNQPVTPGVLYSSLDMIQLKHNTGVQTGNVLATVTGDSRKGDFSVTVDGTGSLNAGDWVCLYMAPNSDPDIVAEELAPFSATASWEIATSGVTVEDLHQVKSASGNTVTFCEPLMHEIKADWKWTIVRYQHYENVGVEDLTFTGYAKENFDHHASWEDDGAYKPISMTRLVNSWIRRVGFHSVSEACSIISSANVSAYDIVIDGNRGHSAIRSERSSRVFIGKVDDHASGNMMDDLGHNVTGTWSDRAGQYHATGVSKQSMGTVLWRNVWGEDGCFEAHATQPRATLIDCCSGAMMRWRQGGDAAQMPNHLDDLTIWNFNATNARYSEASFIWWDNSSQWWKFLPPVIVGFHGAAVTFDESQTKRLSSNGTPVTPESLYEAQLSKRLGYVPAWLNALK</sequence>
<feature type="domain" description="DUF4955" evidence="3">
    <location>
        <begin position="703"/>
        <end position="851"/>
    </location>
</feature>
<dbReference type="InterPro" id="IPR032149">
    <property type="entry name" value="DUF4988"/>
</dbReference>
<dbReference type="InterPro" id="IPR012334">
    <property type="entry name" value="Pectin_lyas_fold"/>
</dbReference>
<reference evidence="5" key="1">
    <citation type="submission" date="2020-10" db="EMBL/GenBank/DDBJ databases">
        <authorList>
            <person name="Gilroy R."/>
        </authorList>
    </citation>
    <scope>NUCLEOTIDE SEQUENCE</scope>
    <source>
        <strain evidence="5">D5-748</strain>
    </source>
</reference>
<dbReference type="InterPro" id="IPR011050">
    <property type="entry name" value="Pectin_lyase_fold/virulence"/>
</dbReference>
<evidence type="ECO:0000313" key="6">
    <source>
        <dbReference type="Proteomes" id="UP000823619"/>
    </source>
</evidence>